<evidence type="ECO:0000313" key="3">
    <source>
        <dbReference type="Proteomes" id="UP000245137"/>
    </source>
</evidence>
<dbReference type="RefSeq" id="WP_108917728.1">
    <property type="nucleotide sequence ID" value="NZ_BGJY01000011.1"/>
</dbReference>
<gene>
    <name evidence="2" type="ORF">C5689_13125</name>
</gene>
<reference evidence="2 3" key="1">
    <citation type="journal article" date="2018" name="Appl. Microbiol. Biotechnol.">
        <title>Co-cultivation of the strictly anaerobic methanogen Methanosarcina barkeri with aerobic methanotrophs in an oxygen-limited membrane bioreactor.</title>
        <authorList>
            <person name="In 't Zandt M.H."/>
            <person name="van den Bosch T.J.M."/>
            <person name="Rijkers R."/>
            <person name="van Kessel M.A.H.J."/>
            <person name="Jetten M.S.M."/>
            <person name="Welte C.U."/>
        </authorList>
    </citation>
    <scope>NUCLEOTIDE SEQUENCE [LARGE SCALE GENOMIC DNA]</scope>
    <source>
        <strain evidence="2 3">DSM 17706</strain>
    </source>
</reference>
<sequence>MGGGWVYIMTNRPNGTLYTGVTNDLSRRAFEHRTSPAKTADTMLNCWLFSKIYSDCAETLVERIPSAHALP</sequence>
<feature type="domain" description="GIY-YIG" evidence="1">
    <location>
        <begin position="2"/>
        <end position="71"/>
    </location>
</feature>
<protein>
    <recommendedName>
        <fullName evidence="1">GIY-YIG domain-containing protein</fullName>
    </recommendedName>
</protein>
<evidence type="ECO:0000313" key="2">
    <source>
        <dbReference type="EMBL" id="PWB93364.1"/>
    </source>
</evidence>
<name>A0A2U1SP31_METSR</name>
<dbReference type="PROSITE" id="PS50164">
    <property type="entry name" value="GIY_YIG"/>
    <property type="match status" value="1"/>
</dbReference>
<comment type="caution">
    <text evidence="2">The sequence shown here is derived from an EMBL/GenBank/DDBJ whole genome shotgun (WGS) entry which is preliminary data.</text>
</comment>
<accession>A0A2U1SP31</accession>
<keyword evidence="3" id="KW-1185">Reference proteome</keyword>
<dbReference type="InterPro" id="IPR000305">
    <property type="entry name" value="GIY-YIG_endonuc"/>
</dbReference>
<evidence type="ECO:0000259" key="1">
    <source>
        <dbReference type="PROSITE" id="PS50164"/>
    </source>
</evidence>
<dbReference type="InterPro" id="IPR035901">
    <property type="entry name" value="GIY-YIG_endonuc_sf"/>
</dbReference>
<dbReference type="Pfam" id="PF01541">
    <property type="entry name" value="GIY-YIG"/>
    <property type="match status" value="1"/>
</dbReference>
<dbReference type="Gene3D" id="3.40.1440.10">
    <property type="entry name" value="GIY-YIG endonuclease"/>
    <property type="match status" value="1"/>
</dbReference>
<dbReference type="AlphaFoldDB" id="A0A2U1SP31"/>
<dbReference type="OrthoDB" id="287318at2"/>
<dbReference type="Proteomes" id="UP000245137">
    <property type="component" value="Unassembled WGS sequence"/>
</dbReference>
<dbReference type="EMBL" id="PUIV01000022">
    <property type="protein sequence ID" value="PWB93364.1"/>
    <property type="molecule type" value="Genomic_DNA"/>
</dbReference>
<dbReference type="SUPFAM" id="SSF82771">
    <property type="entry name" value="GIY-YIG endonuclease"/>
    <property type="match status" value="1"/>
</dbReference>
<organism evidence="2 3">
    <name type="scientific">Methylosinus sporium</name>
    <dbReference type="NCBI Taxonomy" id="428"/>
    <lineage>
        <taxon>Bacteria</taxon>
        <taxon>Pseudomonadati</taxon>
        <taxon>Pseudomonadota</taxon>
        <taxon>Alphaproteobacteria</taxon>
        <taxon>Hyphomicrobiales</taxon>
        <taxon>Methylocystaceae</taxon>
        <taxon>Methylosinus</taxon>
    </lineage>
</organism>
<proteinExistence type="predicted"/>